<evidence type="ECO:0000313" key="5">
    <source>
        <dbReference type="Proteomes" id="UP000018817"/>
    </source>
</evidence>
<gene>
    <name evidence="4" type="ORF">PPTG_24854</name>
</gene>
<dbReference type="AlphaFoldDB" id="W2P9I0"/>
<evidence type="ECO:0000259" key="3">
    <source>
        <dbReference type="Pfam" id="PF13359"/>
    </source>
</evidence>
<reference evidence="5" key="1">
    <citation type="submission" date="2011-12" db="EMBL/GenBank/DDBJ databases">
        <authorList>
            <consortium name="The Broad Institute Genome Sequencing Platform"/>
            <person name="Russ C."/>
            <person name="Tyler B."/>
            <person name="Panabieres F."/>
            <person name="Shan W."/>
            <person name="Tripathy S."/>
            <person name="Grunwald N."/>
            <person name="Machado M."/>
            <person name="Young S.K."/>
            <person name="Zeng Q."/>
            <person name="Gargeya S."/>
            <person name="Fitzgerald M."/>
            <person name="Haas B."/>
            <person name="Abouelleil A."/>
            <person name="Alvarado L."/>
            <person name="Arachchi H.M."/>
            <person name="Berlin A."/>
            <person name="Chapman S.B."/>
            <person name="Gearin G."/>
            <person name="Goldberg J."/>
            <person name="Griggs A."/>
            <person name="Gujja S."/>
            <person name="Hansen M."/>
            <person name="Heiman D."/>
            <person name="Howarth C."/>
            <person name="Larimer J."/>
            <person name="Lui A."/>
            <person name="MacDonald P.J.P."/>
            <person name="McCowen C."/>
            <person name="Montmayeur A."/>
            <person name="Murphy C."/>
            <person name="Neiman D."/>
            <person name="Pearson M."/>
            <person name="Priest M."/>
            <person name="Roberts A."/>
            <person name="Saif S."/>
            <person name="Shea T."/>
            <person name="Sisk P."/>
            <person name="Stolte C."/>
            <person name="Sykes S."/>
            <person name="Wortman J."/>
            <person name="Nusbaum C."/>
            <person name="Birren B."/>
        </authorList>
    </citation>
    <scope>NUCLEOTIDE SEQUENCE [LARGE SCALE GENOMIC DNA]</scope>
    <source>
        <strain evidence="5">INRA-310</strain>
    </source>
</reference>
<proteinExistence type="predicted"/>
<comment type="cofactor">
    <cofactor evidence="1">
        <name>a divalent metal cation</name>
        <dbReference type="ChEBI" id="CHEBI:60240"/>
    </cofactor>
</comment>
<evidence type="ECO:0000256" key="1">
    <source>
        <dbReference type="ARBA" id="ARBA00001968"/>
    </source>
</evidence>
<protein>
    <recommendedName>
        <fullName evidence="3">DDE Tnp4 domain-containing protein</fullName>
    </recommendedName>
</protein>
<dbReference type="PANTHER" id="PTHR37558">
    <property type="entry name" value="HTH CENPB-TYPE DOMAIN-CONTAINING PROTEIN"/>
    <property type="match status" value="1"/>
</dbReference>
<keyword evidence="2" id="KW-0479">Metal-binding</keyword>
<accession>W2P9I0</accession>
<dbReference type="GeneID" id="20193453"/>
<dbReference type="RefSeq" id="XP_008917000.1">
    <property type="nucleotide sequence ID" value="XM_008918752.1"/>
</dbReference>
<dbReference type="Pfam" id="PF13359">
    <property type="entry name" value="DDE_Tnp_4"/>
    <property type="match status" value="1"/>
</dbReference>
<evidence type="ECO:0000256" key="2">
    <source>
        <dbReference type="ARBA" id="ARBA00022723"/>
    </source>
</evidence>
<name>W2P9I0_PHYN3</name>
<dbReference type="OrthoDB" id="114449at2759"/>
<dbReference type="GO" id="GO:0046872">
    <property type="term" value="F:metal ion binding"/>
    <property type="evidence" value="ECO:0007669"/>
    <property type="project" value="UniProtKB-KW"/>
</dbReference>
<feature type="domain" description="DDE Tnp4" evidence="3">
    <location>
        <begin position="155"/>
        <end position="262"/>
    </location>
</feature>
<dbReference type="VEuPathDB" id="FungiDB:PPTG_24854"/>
<dbReference type="STRING" id="761204.W2P9I0"/>
<sequence length="291" mass="33050">MVFRFTEDHDKELMREAIAQKPFAAKYGEAARAWASVAEHVSSAIKERVLEKQVRDRVRLLKKNWHAGELRSSLGSGIEETLEAVNEQSHYETLAGLVGQYIQLENAAKDDKMDRINKKKADEASATRCASEIVNEALVRRALRQDDMKDVGLQRNHDIKLFKDSKISERIRNDSRFQQYKIYGDQAYGNDDVLTSPYAGAVGNRSREQRQVNVSMSRVRVSVEWSYGQVTNYWTALDFKRQARVGIQPVGLMYRVGVFLTNCITCTQGGNTISDYFGLAPPSLSVYLNTR</sequence>
<dbReference type="Proteomes" id="UP000018817">
    <property type="component" value="Unassembled WGS sequence"/>
</dbReference>
<reference evidence="4 5" key="2">
    <citation type="submission" date="2013-11" db="EMBL/GenBank/DDBJ databases">
        <title>The Genome Sequence of Phytophthora parasitica INRA-310.</title>
        <authorList>
            <consortium name="The Broad Institute Genomics Platform"/>
            <person name="Russ C."/>
            <person name="Tyler B."/>
            <person name="Panabieres F."/>
            <person name="Shan W."/>
            <person name="Tripathy S."/>
            <person name="Grunwald N."/>
            <person name="Machado M."/>
            <person name="Johnson C.S."/>
            <person name="Arredondo F."/>
            <person name="Hong C."/>
            <person name="Coffey M."/>
            <person name="Young S.K."/>
            <person name="Zeng Q."/>
            <person name="Gargeya S."/>
            <person name="Fitzgerald M."/>
            <person name="Abouelleil A."/>
            <person name="Alvarado L."/>
            <person name="Chapman S.B."/>
            <person name="Gainer-Dewar J."/>
            <person name="Goldberg J."/>
            <person name="Griggs A."/>
            <person name="Gujja S."/>
            <person name="Hansen M."/>
            <person name="Howarth C."/>
            <person name="Imamovic A."/>
            <person name="Ireland A."/>
            <person name="Larimer J."/>
            <person name="McCowan C."/>
            <person name="Murphy C."/>
            <person name="Pearson M."/>
            <person name="Poon T.W."/>
            <person name="Priest M."/>
            <person name="Roberts A."/>
            <person name="Saif S."/>
            <person name="Shea T."/>
            <person name="Sykes S."/>
            <person name="Wortman J."/>
            <person name="Nusbaum C."/>
            <person name="Birren B."/>
        </authorList>
    </citation>
    <scope>NUCLEOTIDE SEQUENCE [LARGE SCALE GENOMIC DNA]</scope>
    <source>
        <strain evidence="4 5">INRA-310</strain>
    </source>
</reference>
<dbReference type="InterPro" id="IPR027806">
    <property type="entry name" value="HARBI1_dom"/>
</dbReference>
<organism evidence="4 5">
    <name type="scientific">Phytophthora nicotianae (strain INRA-310)</name>
    <name type="common">Phytophthora parasitica</name>
    <dbReference type="NCBI Taxonomy" id="761204"/>
    <lineage>
        <taxon>Eukaryota</taxon>
        <taxon>Sar</taxon>
        <taxon>Stramenopiles</taxon>
        <taxon>Oomycota</taxon>
        <taxon>Peronosporomycetes</taxon>
        <taxon>Peronosporales</taxon>
        <taxon>Peronosporaceae</taxon>
        <taxon>Phytophthora</taxon>
    </lineage>
</organism>
<evidence type="ECO:0000313" key="4">
    <source>
        <dbReference type="EMBL" id="ETM97702.1"/>
    </source>
</evidence>
<dbReference type="PANTHER" id="PTHR37558:SF1">
    <property type="entry name" value="HTH CENPB-TYPE DOMAIN-CONTAINING PROTEIN"/>
    <property type="match status" value="1"/>
</dbReference>
<dbReference type="EMBL" id="KI669856">
    <property type="protein sequence ID" value="ETM97702.1"/>
    <property type="molecule type" value="Genomic_DNA"/>
</dbReference>